<dbReference type="EMBL" id="AB189260">
    <property type="protein sequence ID" value="BAE78819.1"/>
    <property type="molecule type" value="mRNA"/>
</dbReference>
<dbReference type="GO" id="GO:0034220">
    <property type="term" value="P:monoatomic ion transmembrane transport"/>
    <property type="evidence" value="ECO:0007669"/>
    <property type="project" value="UniProtKB-KW"/>
</dbReference>
<keyword evidence="8 9" id="KW-0407">Ion channel</keyword>
<keyword evidence="3" id="KW-1003">Cell membrane</keyword>
<comment type="similarity">
    <text evidence="9">Belongs to the pannexin family.</text>
</comment>
<evidence type="ECO:0000256" key="5">
    <source>
        <dbReference type="ARBA" id="ARBA00022989"/>
    </source>
</evidence>
<comment type="subcellular location">
    <subcellularLocation>
        <location evidence="1 9">Cell membrane</location>
        <topology evidence="1 9">Multi-pass membrane protein</topology>
    </subcellularLocation>
</comment>
<dbReference type="PROSITE" id="PS51013">
    <property type="entry name" value="PANNEXIN"/>
    <property type="match status" value="1"/>
</dbReference>
<dbReference type="InterPro" id="IPR000990">
    <property type="entry name" value="Innexin"/>
</dbReference>
<keyword evidence="2 9" id="KW-0813">Transport</keyword>
<dbReference type="GO" id="GO:0005921">
    <property type="term" value="C:gap junction"/>
    <property type="evidence" value="ECO:0007669"/>
    <property type="project" value="UniProtKB-UniRule"/>
</dbReference>
<accession>Q2L6M4</accession>
<keyword evidence="4 9" id="KW-0812">Transmembrane</keyword>
<dbReference type="AlphaFoldDB" id="Q2L6M4"/>
<evidence type="ECO:0000256" key="4">
    <source>
        <dbReference type="ARBA" id="ARBA00022692"/>
    </source>
</evidence>
<dbReference type="PRINTS" id="PR01262">
    <property type="entry name" value="INNEXIN"/>
</dbReference>
<keyword evidence="6 9" id="KW-0406">Ion transport</keyword>
<dbReference type="PANTHER" id="PTHR11893:SF36">
    <property type="entry name" value="INNEXIN-5"/>
    <property type="match status" value="1"/>
</dbReference>
<evidence type="ECO:0000256" key="10">
    <source>
        <dbReference type="SAM" id="MobiDB-lite"/>
    </source>
</evidence>
<evidence type="ECO:0000256" key="2">
    <source>
        <dbReference type="ARBA" id="ARBA00022448"/>
    </source>
</evidence>
<evidence type="ECO:0000256" key="7">
    <source>
        <dbReference type="ARBA" id="ARBA00023136"/>
    </source>
</evidence>
<keyword evidence="7 9" id="KW-0472">Membrane</keyword>
<organism evidence="11">
    <name type="scientific">Dugesia japonica</name>
    <name type="common">Planarian</name>
    <dbReference type="NCBI Taxonomy" id="6161"/>
    <lineage>
        <taxon>Eukaryota</taxon>
        <taxon>Metazoa</taxon>
        <taxon>Spiralia</taxon>
        <taxon>Lophotrochozoa</taxon>
        <taxon>Platyhelminthes</taxon>
        <taxon>Rhabditophora</taxon>
        <taxon>Seriata</taxon>
        <taxon>Tricladida</taxon>
        <taxon>Continenticola</taxon>
        <taxon>Geoplanoidea</taxon>
        <taxon>Dugesiidae</taxon>
        <taxon>Dugesia</taxon>
    </lineage>
</organism>
<feature type="transmembrane region" description="Helical" evidence="9">
    <location>
        <begin position="295"/>
        <end position="322"/>
    </location>
</feature>
<feature type="transmembrane region" description="Helical" evidence="9">
    <location>
        <begin position="21"/>
        <end position="43"/>
    </location>
</feature>
<gene>
    <name evidence="11" type="primary">inx11</name>
    <name evidence="9" type="synonym">inx</name>
</gene>
<dbReference type="GO" id="GO:0005886">
    <property type="term" value="C:plasma membrane"/>
    <property type="evidence" value="ECO:0007669"/>
    <property type="project" value="UniProtKB-SubCell"/>
</dbReference>
<feature type="region of interest" description="Disordered" evidence="10">
    <location>
        <begin position="417"/>
        <end position="438"/>
    </location>
</feature>
<evidence type="ECO:0000256" key="6">
    <source>
        <dbReference type="ARBA" id="ARBA00023065"/>
    </source>
</evidence>
<dbReference type="PANTHER" id="PTHR11893">
    <property type="entry name" value="INNEXIN"/>
    <property type="match status" value="1"/>
</dbReference>
<evidence type="ECO:0000256" key="8">
    <source>
        <dbReference type="ARBA" id="ARBA00023303"/>
    </source>
</evidence>
<feature type="transmembrane region" description="Helical" evidence="9">
    <location>
        <begin position="205"/>
        <end position="227"/>
    </location>
</feature>
<proteinExistence type="evidence at transcript level"/>
<protein>
    <recommendedName>
        <fullName evidence="9">Innexin</fullName>
    </recommendedName>
</protein>
<evidence type="ECO:0000313" key="11">
    <source>
        <dbReference type="EMBL" id="BAE78819.1"/>
    </source>
</evidence>
<name>Q2L6M4_DUGJA</name>
<dbReference type="Pfam" id="PF00876">
    <property type="entry name" value="Innexin"/>
    <property type="match status" value="1"/>
</dbReference>
<evidence type="ECO:0000256" key="3">
    <source>
        <dbReference type="ARBA" id="ARBA00022475"/>
    </source>
</evidence>
<reference evidence="11" key="1">
    <citation type="submission" date="2004-08" db="EMBL/GenBank/DDBJ databases">
        <title>Expression analysis of innexin genes in the planarian regeneration.</title>
        <authorList>
            <person name="Nogi T."/>
            <person name="Levin M."/>
        </authorList>
    </citation>
    <scope>NUCLEOTIDE SEQUENCE</scope>
    <source>
        <strain evidence="11">GI</strain>
    </source>
</reference>
<feature type="transmembrane region" description="Helical" evidence="9">
    <location>
        <begin position="102"/>
        <end position="124"/>
    </location>
</feature>
<evidence type="ECO:0000256" key="9">
    <source>
        <dbReference type="RuleBase" id="RU010713"/>
    </source>
</evidence>
<comment type="function">
    <text evidence="9">Structural component of the gap junctions.</text>
</comment>
<sequence>MIKDLFEFIPWKESRAHLQDFADRMCSTVTVIILFIFSTLVAYKTYFISPMECFSTDAPNIQNLDKYITSYCWVEGTVDLAADKRTPTDNEWDTMKLKSINYYPWIPIILGIQCAFFYLPNLIWREYCFYKGGTDLQNLIEMSLNASKASMNERPSMIKDISSLIENLFHLHRENRHGLIPEVRRIVFKKMPLLIWGKRSGNAILGMYMVIKLLFIGISIFQCFFMVKVLQLDNSFMSVFYDVFGHIFHGIDWRATKYFPRVGYCRLTGMRSVGVINNKYVAQCVLPINILNEKIFIFLFLWMFMLIILSLIYFLSWIHIICCQPPKIRMIKLYLKGKNIFSKVEEPLIDKFINEFIRLDGIFLLKMIRINVGDVVTAGVVEQLWSLYKSKYRYVDFSCMESSDQKENLTLRLEPGEQKISTKSKIHTPSAPSKDSFL</sequence>
<dbReference type="GO" id="GO:0005243">
    <property type="term" value="F:gap junction channel activity"/>
    <property type="evidence" value="ECO:0007669"/>
    <property type="project" value="TreeGrafter"/>
</dbReference>
<keyword evidence="5 9" id="KW-1133">Transmembrane helix</keyword>
<evidence type="ECO:0000256" key="1">
    <source>
        <dbReference type="ARBA" id="ARBA00004651"/>
    </source>
</evidence>